<dbReference type="EMBL" id="JACBNQ010000003">
    <property type="protein sequence ID" value="NYB73498.1"/>
    <property type="molecule type" value="Genomic_DNA"/>
</dbReference>
<keyword evidence="2" id="KW-1185">Reference proteome</keyword>
<accession>A0A974BI27</accession>
<reference evidence="1" key="1">
    <citation type="submission" date="2020-07" db="EMBL/GenBank/DDBJ databases">
        <title>Genomic analysis of a strain of Sedimentibacter Hydroxybenzoicus DSM7310.</title>
        <authorList>
            <person name="Ma S."/>
        </authorList>
    </citation>
    <scope>NUCLEOTIDE SEQUENCE</scope>
    <source>
        <strain evidence="1">DSM 7310</strain>
    </source>
</reference>
<evidence type="ECO:0000313" key="2">
    <source>
        <dbReference type="Proteomes" id="UP000611629"/>
    </source>
</evidence>
<gene>
    <name evidence="1" type="ORF">HZF24_05030</name>
</gene>
<evidence type="ECO:0000313" key="1">
    <source>
        <dbReference type="EMBL" id="NYB73498.1"/>
    </source>
</evidence>
<proteinExistence type="predicted"/>
<dbReference type="Proteomes" id="UP000611629">
    <property type="component" value="Unassembled WGS sequence"/>
</dbReference>
<dbReference type="AlphaFoldDB" id="A0A974BI27"/>
<organism evidence="1 2">
    <name type="scientific">Sedimentibacter hydroxybenzoicus DSM 7310</name>
    <dbReference type="NCBI Taxonomy" id="1123245"/>
    <lineage>
        <taxon>Bacteria</taxon>
        <taxon>Bacillati</taxon>
        <taxon>Bacillota</taxon>
        <taxon>Tissierellia</taxon>
        <taxon>Sedimentibacter</taxon>
    </lineage>
</organism>
<protein>
    <submittedName>
        <fullName evidence="1">Uncharacterized protein</fullName>
    </submittedName>
</protein>
<sequence>MFKRFLKENNIEENIITRDIYRLIRKIDLIDYSPRTKYTIFNELAKIYIGIERHTMLLLEMGGKAEKMGYFLELDILERFIRYLIKHFRFEQDFISLVERNKRNIEYVCGTEGQVNINNTVFDTIEVGEETENINTDEKDAEMKDILEILDLEE</sequence>
<dbReference type="RefSeq" id="WP_179237192.1">
    <property type="nucleotide sequence ID" value="NZ_JACBNQ010000003.1"/>
</dbReference>
<name>A0A974BI27_SEDHY</name>
<comment type="caution">
    <text evidence="1">The sequence shown here is derived from an EMBL/GenBank/DDBJ whole genome shotgun (WGS) entry which is preliminary data.</text>
</comment>